<dbReference type="PANTHER" id="PTHR43065">
    <property type="entry name" value="SENSOR HISTIDINE KINASE"/>
    <property type="match status" value="1"/>
</dbReference>
<dbReference type="SUPFAM" id="SSF47384">
    <property type="entry name" value="Homodimeric domain of signal transducing histidine kinase"/>
    <property type="match status" value="1"/>
</dbReference>
<protein>
    <recommendedName>
        <fullName evidence="2">histidine kinase</fullName>
        <ecNumber evidence="2">2.7.13.3</ecNumber>
    </recommendedName>
</protein>
<dbReference type="Gene3D" id="3.30.565.10">
    <property type="entry name" value="Histidine kinase-like ATPase, C-terminal domain"/>
    <property type="match status" value="1"/>
</dbReference>
<dbReference type="SUPFAM" id="SSF51206">
    <property type="entry name" value="cAMP-binding domain-like"/>
    <property type="match status" value="1"/>
</dbReference>
<dbReference type="PANTHER" id="PTHR43065:SF48">
    <property type="entry name" value="HISTIDINE KINASE"/>
    <property type="match status" value="1"/>
</dbReference>
<evidence type="ECO:0000259" key="5">
    <source>
        <dbReference type="PROSITE" id="PS50109"/>
    </source>
</evidence>
<dbReference type="AlphaFoldDB" id="A0A4Q1CNN9"/>
<dbReference type="SUPFAM" id="SSF55874">
    <property type="entry name" value="ATPase domain of HSP90 chaperone/DNA topoisomerase II/histidine kinase"/>
    <property type="match status" value="1"/>
</dbReference>
<evidence type="ECO:0000259" key="4">
    <source>
        <dbReference type="PROSITE" id="PS50042"/>
    </source>
</evidence>
<dbReference type="InterPro" id="IPR000595">
    <property type="entry name" value="cNMP-bd_dom"/>
</dbReference>
<dbReference type="Gene3D" id="2.60.120.10">
    <property type="entry name" value="Jelly Rolls"/>
    <property type="match status" value="1"/>
</dbReference>
<evidence type="ECO:0000256" key="2">
    <source>
        <dbReference type="ARBA" id="ARBA00012438"/>
    </source>
</evidence>
<comment type="catalytic activity">
    <reaction evidence="1">
        <text>ATP + protein L-histidine = ADP + protein N-phospho-L-histidine.</text>
        <dbReference type="EC" id="2.7.13.3"/>
    </reaction>
</comment>
<dbReference type="OrthoDB" id="9806995at2"/>
<organism evidence="6 7">
    <name type="scientific">Lacibacter luteus</name>
    <dbReference type="NCBI Taxonomy" id="2508719"/>
    <lineage>
        <taxon>Bacteria</taxon>
        <taxon>Pseudomonadati</taxon>
        <taxon>Bacteroidota</taxon>
        <taxon>Chitinophagia</taxon>
        <taxon>Chitinophagales</taxon>
        <taxon>Chitinophagaceae</taxon>
        <taxon>Lacibacter</taxon>
    </lineage>
</organism>
<accession>A0A4Q1CNN9</accession>
<keyword evidence="3" id="KW-0597">Phosphoprotein</keyword>
<dbReference type="InterPro" id="IPR036890">
    <property type="entry name" value="HATPase_C_sf"/>
</dbReference>
<dbReference type="InterPro" id="IPR036097">
    <property type="entry name" value="HisK_dim/P_sf"/>
</dbReference>
<dbReference type="RefSeq" id="WP_129129702.1">
    <property type="nucleotide sequence ID" value="NZ_SDHW01000001.1"/>
</dbReference>
<dbReference type="InterPro" id="IPR003594">
    <property type="entry name" value="HATPase_dom"/>
</dbReference>
<dbReference type="InterPro" id="IPR003661">
    <property type="entry name" value="HisK_dim/P_dom"/>
</dbReference>
<dbReference type="EC" id="2.7.13.3" evidence="2"/>
<dbReference type="Proteomes" id="UP000290204">
    <property type="component" value="Unassembled WGS sequence"/>
</dbReference>
<evidence type="ECO:0000313" key="6">
    <source>
        <dbReference type="EMBL" id="RXK62331.1"/>
    </source>
</evidence>
<dbReference type="CDD" id="cd00082">
    <property type="entry name" value="HisKA"/>
    <property type="match status" value="1"/>
</dbReference>
<dbReference type="InterPro" id="IPR018490">
    <property type="entry name" value="cNMP-bd_dom_sf"/>
</dbReference>
<dbReference type="PROSITE" id="PS50042">
    <property type="entry name" value="CNMP_BINDING_3"/>
    <property type="match status" value="1"/>
</dbReference>
<reference evidence="6 7" key="1">
    <citation type="submission" date="2019-01" db="EMBL/GenBank/DDBJ databases">
        <title>Lacibacter sp. strain TTM-7.</title>
        <authorList>
            <person name="Chen W.-M."/>
        </authorList>
    </citation>
    <scope>NUCLEOTIDE SEQUENCE [LARGE SCALE GENOMIC DNA]</scope>
    <source>
        <strain evidence="6 7">TTM-7</strain>
    </source>
</reference>
<feature type="domain" description="Histidine kinase" evidence="5">
    <location>
        <begin position="294"/>
        <end position="467"/>
    </location>
</feature>
<evidence type="ECO:0000313" key="7">
    <source>
        <dbReference type="Proteomes" id="UP000290204"/>
    </source>
</evidence>
<comment type="caution">
    <text evidence="6">The sequence shown here is derived from an EMBL/GenBank/DDBJ whole genome shotgun (WGS) entry which is preliminary data.</text>
</comment>
<name>A0A4Q1CNN9_9BACT</name>
<feature type="domain" description="Cyclic nucleotide-binding" evidence="4">
    <location>
        <begin position="13"/>
        <end position="136"/>
    </location>
</feature>
<dbReference type="SMART" id="SM00387">
    <property type="entry name" value="HATPase_c"/>
    <property type="match status" value="1"/>
</dbReference>
<dbReference type="EMBL" id="SDHW01000001">
    <property type="protein sequence ID" value="RXK62331.1"/>
    <property type="molecule type" value="Genomic_DNA"/>
</dbReference>
<dbReference type="CDD" id="cd00038">
    <property type="entry name" value="CAP_ED"/>
    <property type="match status" value="1"/>
</dbReference>
<dbReference type="Pfam" id="PF02518">
    <property type="entry name" value="HATPase_c"/>
    <property type="match status" value="1"/>
</dbReference>
<dbReference type="GO" id="GO:0000155">
    <property type="term" value="F:phosphorelay sensor kinase activity"/>
    <property type="evidence" value="ECO:0007669"/>
    <property type="project" value="InterPro"/>
</dbReference>
<gene>
    <name evidence="6" type="ORF">ESA94_04785</name>
</gene>
<dbReference type="PROSITE" id="PS50109">
    <property type="entry name" value="HIS_KIN"/>
    <property type="match status" value="1"/>
</dbReference>
<keyword evidence="7" id="KW-1185">Reference proteome</keyword>
<dbReference type="InterPro" id="IPR014710">
    <property type="entry name" value="RmlC-like_jellyroll"/>
</dbReference>
<dbReference type="Gene3D" id="1.10.287.130">
    <property type="match status" value="1"/>
</dbReference>
<dbReference type="SMART" id="SM00100">
    <property type="entry name" value="cNMP"/>
    <property type="match status" value="1"/>
</dbReference>
<dbReference type="PRINTS" id="PR00344">
    <property type="entry name" value="BCTRLSENSOR"/>
</dbReference>
<sequence length="474" mass="53483">MQPSIEDLRKVIAFSDLPDEHLQWIIDRSKYEEYQDGDIIVKYGDPAEVMWIALEGKVTFYMYINGRQVYYFTFENTSTTGGVGGLLPYSRMKTMPGYSYALGDVKMLRLHKDHFHELELLNPDLIQRLIGYMTERARIFATTQLQHEKIDALGNLAAGIAHELNNPAAAISGIADELTKRVTRNYILTRQLLDCNMTAEHIQTIHSIIEKKETTITEITKHTTMQRIQAEDDIEDWLESNGIKQREAAETFAEFGLSLDELEQIRTDAGADAFTRVVPWLENLISSQKMIKDLSDASDRISKLVASIKSHVHMDRTNDLQTTNVHTDIENTLTLLGFKLRGKNIEVVKKFCADMPVVPAYVGELNQVWTNLIDNAIFALEQNGILTIETTCTSKDVTVAIIDNGKGIPKEIASRIFDPFFTTKKVGEGTGIGLDIVNRIIKRHNADIKVESAPGRTVFKVCIPLSQQIISHNQ</sequence>
<dbReference type="InterPro" id="IPR004358">
    <property type="entry name" value="Sig_transdc_His_kin-like_C"/>
</dbReference>
<dbReference type="InterPro" id="IPR005467">
    <property type="entry name" value="His_kinase_dom"/>
</dbReference>
<evidence type="ECO:0000256" key="3">
    <source>
        <dbReference type="ARBA" id="ARBA00022553"/>
    </source>
</evidence>
<evidence type="ECO:0000256" key="1">
    <source>
        <dbReference type="ARBA" id="ARBA00000085"/>
    </source>
</evidence>
<proteinExistence type="predicted"/>